<proteinExistence type="predicted"/>
<organism evidence="1 2">
    <name type="scientific">Lutibacter agarilyticus</name>
    <dbReference type="NCBI Taxonomy" id="1109740"/>
    <lineage>
        <taxon>Bacteria</taxon>
        <taxon>Pseudomonadati</taxon>
        <taxon>Bacteroidota</taxon>
        <taxon>Flavobacteriia</taxon>
        <taxon>Flavobacteriales</taxon>
        <taxon>Flavobacteriaceae</taxon>
        <taxon>Lutibacter</taxon>
    </lineage>
</organism>
<protein>
    <submittedName>
        <fullName evidence="1">Uncharacterized protein</fullName>
    </submittedName>
</protein>
<keyword evidence="2" id="KW-1185">Reference proteome</keyword>
<gene>
    <name evidence="1" type="ORF">SAMN06265371_104375</name>
</gene>
<name>A0A238X6E3_9FLAO</name>
<dbReference type="AlphaFoldDB" id="A0A238X6E3"/>
<dbReference type="RefSeq" id="WP_089381469.1">
    <property type="nucleotide sequence ID" value="NZ_FZNT01000004.1"/>
</dbReference>
<dbReference type="EMBL" id="FZNT01000004">
    <property type="protein sequence ID" value="SNR53429.1"/>
    <property type="molecule type" value="Genomic_DNA"/>
</dbReference>
<sequence length="135" mass="15648">MDTNNNYRIIKVPIFNNFNGLNNFEIINDKFIAEQQIKENTKLTDGIIALGSKITTLRYEFNLPDNYIQNLDFESDVTITYEVKNNELYLINIDAQYSEEYLENIEANTNVYPVFNNGYISYISENEDTTLGTAC</sequence>
<accession>A0A238X6E3</accession>
<dbReference type="Proteomes" id="UP000198384">
    <property type="component" value="Unassembled WGS sequence"/>
</dbReference>
<evidence type="ECO:0000313" key="1">
    <source>
        <dbReference type="EMBL" id="SNR53429.1"/>
    </source>
</evidence>
<reference evidence="1 2" key="1">
    <citation type="submission" date="2017-06" db="EMBL/GenBank/DDBJ databases">
        <authorList>
            <person name="Kim H.J."/>
            <person name="Triplett B.A."/>
        </authorList>
    </citation>
    <scope>NUCLEOTIDE SEQUENCE [LARGE SCALE GENOMIC DNA]</scope>
    <source>
        <strain evidence="1 2">DSM 29150</strain>
    </source>
</reference>
<evidence type="ECO:0000313" key="2">
    <source>
        <dbReference type="Proteomes" id="UP000198384"/>
    </source>
</evidence>